<dbReference type="SUPFAM" id="SSF51735">
    <property type="entry name" value="NAD(P)-binding Rossmann-fold domains"/>
    <property type="match status" value="1"/>
</dbReference>
<dbReference type="InterPro" id="IPR051397">
    <property type="entry name" value="Zn-ADH-like_protein"/>
</dbReference>
<dbReference type="GO" id="GO:0043957">
    <property type="term" value="F:acryloyl-CoA reductase (NADPH) activity"/>
    <property type="evidence" value="ECO:0007669"/>
    <property type="project" value="TreeGrafter"/>
</dbReference>
<evidence type="ECO:0000259" key="1">
    <source>
        <dbReference type="SMART" id="SM00829"/>
    </source>
</evidence>
<dbReference type="SMART" id="SM00829">
    <property type="entry name" value="PKS_ER"/>
    <property type="match status" value="1"/>
</dbReference>
<name>A0A931F837_9FIRM</name>
<dbReference type="InterPro" id="IPR011032">
    <property type="entry name" value="GroES-like_sf"/>
</dbReference>
<dbReference type="Pfam" id="PF08240">
    <property type="entry name" value="ADH_N"/>
    <property type="match status" value="1"/>
</dbReference>
<gene>
    <name evidence="2" type="ORF">I0Q91_03450</name>
</gene>
<dbReference type="RefSeq" id="WP_270452897.1">
    <property type="nucleotide sequence ID" value="NZ_JADPIE010000002.1"/>
</dbReference>
<proteinExistence type="predicted"/>
<evidence type="ECO:0000313" key="2">
    <source>
        <dbReference type="EMBL" id="MBF8436123.1"/>
    </source>
</evidence>
<dbReference type="NCBIfam" id="TIGR02823">
    <property type="entry name" value="oxido_YhdH"/>
    <property type="match status" value="1"/>
</dbReference>
<dbReference type="CDD" id="cd05280">
    <property type="entry name" value="MDR_yhdh_yhfp"/>
    <property type="match status" value="1"/>
</dbReference>
<dbReference type="PANTHER" id="PTHR43677:SF1">
    <property type="entry name" value="ACRYLYL-COA REDUCTASE ACUI-RELATED"/>
    <property type="match status" value="1"/>
</dbReference>
<dbReference type="InterPro" id="IPR014188">
    <property type="entry name" value="Acrylyl-CoA_reductase_AcuI"/>
</dbReference>
<dbReference type="InterPro" id="IPR013149">
    <property type="entry name" value="ADH-like_C"/>
</dbReference>
<dbReference type="Gene3D" id="3.90.180.10">
    <property type="entry name" value="Medium-chain alcohol dehydrogenases, catalytic domain"/>
    <property type="match status" value="1"/>
</dbReference>
<accession>A0A931F837</accession>
<dbReference type="SUPFAM" id="SSF50129">
    <property type="entry name" value="GroES-like"/>
    <property type="match status" value="1"/>
</dbReference>
<sequence length="329" mass="35865">MDNKKFKALEIKEVDNDYKRNIIEKEINELPEGDLLIRVKYSSLNYKDALSAIGNKGVTKEYPHTPGIDAAGEVVEDKSNNFQKGDKVIVTGYDLGMNTAGGFGEYIRIPSDWAVKLPENLTLKESMIYGTAGFTGALSVHKLLSAGIPGKNILVTGPSGGVGSFACSFLAREDYNVTAATGKTDAKEYFQNLGVKEVISRSEVNDDSGRMLLKEKWDGVIDTVGGNMLATAIKSTKYSGAITCCGNVASADLPINVYPFILRGVSLLGIDSVQVNRELREDIWHKLASDWKPDHLDEISTEITLDELSDYIDKMLAGDSKGRVVVNLN</sequence>
<dbReference type="InterPro" id="IPR013154">
    <property type="entry name" value="ADH-like_N"/>
</dbReference>
<dbReference type="Pfam" id="PF00107">
    <property type="entry name" value="ADH_zinc_N"/>
    <property type="match status" value="1"/>
</dbReference>
<protein>
    <submittedName>
        <fullName evidence="2">YhdH/YhfP family quinone oxidoreductase</fullName>
    </submittedName>
</protein>
<organism evidence="2 3">
    <name type="scientific">Halonatronomonas betaini</name>
    <dbReference type="NCBI Taxonomy" id="2778430"/>
    <lineage>
        <taxon>Bacteria</taxon>
        <taxon>Bacillati</taxon>
        <taxon>Bacillota</taxon>
        <taxon>Clostridia</taxon>
        <taxon>Halanaerobiales</taxon>
        <taxon>Halarsenatibacteraceae</taxon>
        <taxon>Halonatronomonas</taxon>
    </lineage>
</organism>
<dbReference type="PANTHER" id="PTHR43677">
    <property type="entry name" value="SHORT-CHAIN DEHYDROGENASE/REDUCTASE"/>
    <property type="match status" value="1"/>
</dbReference>
<feature type="domain" description="Enoyl reductase (ER)" evidence="1">
    <location>
        <begin position="20"/>
        <end position="326"/>
    </location>
</feature>
<dbReference type="Gene3D" id="3.40.50.720">
    <property type="entry name" value="NAD(P)-binding Rossmann-like Domain"/>
    <property type="match status" value="1"/>
</dbReference>
<comment type="caution">
    <text evidence="2">The sequence shown here is derived from an EMBL/GenBank/DDBJ whole genome shotgun (WGS) entry which is preliminary data.</text>
</comment>
<keyword evidence="3" id="KW-1185">Reference proteome</keyword>
<dbReference type="EMBL" id="JADPIE010000002">
    <property type="protein sequence ID" value="MBF8436123.1"/>
    <property type="molecule type" value="Genomic_DNA"/>
</dbReference>
<evidence type="ECO:0000313" key="3">
    <source>
        <dbReference type="Proteomes" id="UP000621436"/>
    </source>
</evidence>
<dbReference type="InterPro" id="IPR020843">
    <property type="entry name" value="ER"/>
</dbReference>
<dbReference type="InterPro" id="IPR036291">
    <property type="entry name" value="NAD(P)-bd_dom_sf"/>
</dbReference>
<reference evidence="2" key="1">
    <citation type="submission" date="2020-11" db="EMBL/GenBank/DDBJ databases">
        <title>Halonatronomonas betainensis gen. nov., sp. nov. a novel haloalkaliphilic representative of the family Halanaerobiacae capable of betaine degradation.</title>
        <authorList>
            <person name="Boltyanskaya Y."/>
            <person name="Kevbrin V."/>
            <person name="Detkova E."/>
            <person name="Grouzdev D.S."/>
            <person name="Koziaeva V."/>
            <person name="Zhilina T."/>
        </authorList>
    </citation>
    <scope>NUCLEOTIDE SEQUENCE</scope>
    <source>
        <strain evidence="2">Z-7014</strain>
    </source>
</reference>
<dbReference type="Proteomes" id="UP000621436">
    <property type="component" value="Unassembled WGS sequence"/>
</dbReference>
<dbReference type="AlphaFoldDB" id="A0A931F837"/>